<sequence length="252" mass="26310">MHITPELLRAAHADAWQVEGELRRPHGGDAIELPGARLMCSGLAHPQWNSGDVDDPALVDLGQVAAWYSDRAAAWGLRLPVGCPWPHGRRILTKPLMGRDLSDLPVAPAVPGLDLRMVTADDLDAVLSIDSAAFGSDPVVEAPWCGPHLADPRVDVLLGVLDGVPVATGYGVRSDGRAGPATHVGGICVLPEHEGRGVGTAVTAGLLTMAAGAGARLAHLEPETPRAASVYRRLGFVELPGIDIYLDNAAPA</sequence>
<dbReference type="Proteomes" id="UP001596138">
    <property type="component" value="Unassembled WGS sequence"/>
</dbReference>
<evidence type="ECO:0000313" key="2">
    <source>
        <dbReference type="EMBL" id="MFC6238545.1"/>
    </source>
</evidence>
<dbReference type="InterPro" id="IPR000182">
    <property type="entry name" value="GNAT_dom"/>
</dbReference>
<keyword evidence="3" id="KW-1185">Reference proteome</keyword>
<dbReference type="Gene3D" id="3.40.630.30">
    <property type="match status" value="1"/>
</dbReference>
<proteinExistence type="predicted"/>
<comment type="caution">
    <text evidence="2">The sequence shown here is derived from an EMBL/GenBank/DDBJ whole genome shotgun (WGS) entry which is preliminary data.</text>
</comment>
<gene>
    <name evidence="2" type="ORF">ACFQGU_11705</name>
</gene>
<evidence type="ECO:0000313" key="3">
    <source>
        <dbReference type="Proteomes" id="UP001596138"/>
    </source>
</evidence>
<protein>
    <submittedName>
        <fullName evidence="2">GNAT family N-acetyltransferase</fullName>
    </submittedName>
</protein>
<feature type="domain" description="N-acetyltransferase" evidence="1">
    <location>
        <begin position="113"/>
        <end position="252"/>
    </location>
</feature>
<organism evidence="2 3">
    <name type="scientific">Longivirga aurantiaca</name>
    <dbReference type="NCBI Taxonomy" id="1837743"/>
    <lineage>
        <taxon>Bacteria</taxon>
        <taxon>Bacillati</taxon>
        <taxon>Actinomycetota</taxon>
        <taxon>Actinomycetes</taxon>
        <taxon>Sporichthyales</taxon>
        <taxon>Sporichthyaceae</taxon>
        <taxon>Longivirga</taxon>
    </lineage>
</organism>
<dbReference type="Pfam" id="PF00583">
    <property type="entry name" value="Acetyltransf_1"/>
    <property type="match status" value="1"/>
</dbReference>
<accession>A0ABW1T343</accession>
<dbReference type="EMBL" id="JBHSTI010000008">
    <property type="protein sequence ID" value="MFC6238545.1"/>
    <property type="molecule type" value="Genomic_DNA"/>
</dbReference>
<dbReference type="RefSeq" id="WP_386766851.1">
    <property type="nucleotide sequence ID" value="NZ_JBHSTI010000008.1"/>
</dbReference>
<dbReference type="PROSITE" id="PS51186">
    <property type="entry name" value="GNAT"/>
    <property type="match status" value="1"/>
</dbReference>
<dbReference type="InterPro" id="IPR016181">
    <property type="entry name" value="Acyl_CoA_acyltransferase"/>
</dbReference>
<dbReference type="SUPFAM" id="SSF55729">
    <property type="entry name" value="Acyl-CoA N-acyltransferases (Nat)"/>
    <property type="match status" value="1"/>
</dbReference>
<reference evidence="3" key="1">
    <citation type="journal article" date="2019" name="Int. J. Syst. Evol. Microbiol.">
        <title>The Global Catalogue of Microorganisms (GCM) 10K type strain sequencing project: providing services to taxonomists for standard genome sequencing and annotation.</title>
        <authorList>
            <consortium name="The Broad Institute Genomics Platform"/>
            <consortium name="The Broad Institute Genome Sequencing Center for Infectious Disease"/>
            <person name="Wu L."/>
            <person name="Ma J."/>
        </authorList>
    </citation>
    <scope>NUCLEOTIDE SEQUENCE [LARGE SCALE GENOMIC DNA]</scope>
    <source>
        <strain evidence="3">CGMCC 4.7317</strain>
    </source>
</reference>
<name>A0ABW1T343_9ACTN</name>
<evidence type="ECO:0000259" key="1">
    <source>
        <dbReference type="PROSITE" id="PS51186"/>
    </source>
</evidence>
<dbReference type="CDD" id="cd04301">
    <property type="entry name" value="NAT_SF"/>
    <property type="match status" value="1"/>
</dbReference>